<keyword evidence="4" id="KW-1185">Reference proteome</keyword>
<dbReference type="CDD" id="cd00077">
    <property type="entry name" value="HDc"/>
    <property type="match status" value="1"/>
</dbReference>
<dbReference type="SMART" id="SM00471">
    <property type="entry name" value="HDc"/>
    <property type="match status" value="1"/>
</dbReference>
<dbReference type="OrthoDB" id="9816273at2"/>
<comment type="caution">
    <text evidence="3">The sequence shown here is derived from an EMBL/GenBank/DDBJ whole genome shotgun (WGS) entry which is preliminary data.</text>
</comment>
<accession>A0A545UAS4</accession>
<dbReference type="PROSITE" id="PS51832">
    <property type="entry name" value="HD_GYP"/>
    <property type="match status" value="1"/>
</dbReference>
<evidence type="ECO:0000313" key="3">
    <source>
        <dbReference type="EMBL" id="TQV86565.1"/>
    </source>
</evidence>
<dbReference type="PANTHER" id="PTHR43155:SF2">
    <property type="entry name" value="CYCLIC DI-GMP PHOSPHODIESTERASE PA4108"/>
    <property type="match status" value="1"/>
</dbReference>
<dbReference type="Gene3D" id="1.10.3210.10">
    <property type="entry name" value="Hypothetical protein af1432"/>
    <property type="match status" value="1"/>
</dbReference>
<proteinExistence type="predicted"/>
<dbReference type="InterPro" id="IPR006675">
    <property type="entry name" value="HDIG_dom"/>
</dbReference>
<dbReference type="Proteomes" id="UP000315439">
    <property type="component" value="Unassembled WGS sequence"/>
</dbReference>
<name>A0A545UAS4_9GAMM</name>
<evidence type="ECO:0000259" key="2">
    <source>
        <dbReference type="PROSITE" id="PS51832"/>
    </source>
</evidence>
<dbReference type="InterPro" id="IPR003607">
    <property type="entry name" value="HD/PDEase_dom"/>
</dbReference>
<dbReference type="PANTHER" id="PTHR43155">
    <property type="entry name" value="CYCLIC DI-GMP PHOSPHODIESTERASE PA4108-RELATED"/>
    <property type="match status" value="1"/>
</dbReference>
<feature type="domain" description="HD-GYP" evidence="2">
    <location>
        <begin position="139"/>
        <end position="335"/>
    </location>
</feature>
<organism evidence="3 4">
    <name type="scientific">Aliikangiella coralliicola</name>
    <dbReference type="NCBI Taxonomy" id="2592383"/>
    <lineage>
        <taxon>Bacteria</taxon>
        <taxon>Pseudomonadati</taxon>
        <taxon>Pseudomonadota</taxon>
        <taxon>Gammaproteobacteria</taxon>
        <taxon>Oceanospirillales</taxon>
        <taxon>Pleioneaceae</taxon>
        <taxon>Aliikangiella</taxon>
    </lineage>
</organism>
<feature type="domain" description="HD" evidence="1">
    <location>
        <begin position="161"/>
        <end position="284"/>
    </location>
</feature>
<reference evidence="3 4" key="1">
    <citation type="submission" date="2019-07" db="EMBL/GenBank/DDBJ databases">
        <title>Draft genome for Aliikangiella sp. M105.</title>
        <authorList>
            <person name="Wang G."/>
        </authorList>
    </citation>
    <scope>NUCLEOTIDE SEQUENCE [LARGE SCALE GENOMIC DNA]</scope>
    <source>
        <strain evidence="3 4">M105</strain>
    </source>
</reference>
<gene>
    <name evidence="3" type="ORF">FLL46_16820</name>
</gene>
<dbReference type="Pfam" id="PF11871">
    <property type="entry name" value="DUF3391"/>
    <property type="match status" value="1"/>
</dbReference>
<dbReference type="PROSITE" id="PS51831">
    <property type="entry name" value="HD"/>
    <property type="match status" value="1"/>
</dbReference>
<dbReference type="EMBL" id="VIKS01000010">
    <property type="protein sequence ID" value="TQV86565.1"/>
    <property type="molecule type" value="Genomic_DNA"/>
</dbReference>
<sequence>MAGQYKYLKKIKVKTQNLHLGMYISELDKAWSESAFLFQGFPIETEEDLQAVRNECEWVYVDFPTREDYHVYLMTISNAKIKSNHVPLRPKNELSYELPKANNHYKNSTTMVKTIMHDIMHDEDFELAPVKQAVEDCIDSILSNQDALLLLSNIKNADEYTAEHCLRVAIMAIAFGKYLGLSQDELGYIGVGAMLHDVGKMRIPNEILNKPGKLTREEYRIMQKHSEEGYKILQQKPLLSKIAIDIAYSHHERIDGKGYPRKLDSSQISYFTKIVSIIDTYDAITSERVYSAAKAPAVAFKILQENTSAQFDEELTYKFVEWMGIYPVGSLVEMRTGEVGIVTKVYPEQKLKPRVLLVTDEEKCSGYEKVVNLSKMAVHSNGELYQIKKVHPNGAFGIQLDKYVKEGLVLQH</sequence>
<dbReference type="InterPro" id="IPR006674">
    <property type="entry name" value="HD_domain"/>
</dbReference>
<dbReference type="InterPro" id="IPR021812">
    <property type="entry name" value="DUF3391"/>
</dbReference>
<dbReference type="AlphaFoldDB" id="A0A545UAS4"/>
<dbReference type="InterPro" id="IPR037522">
    <property type="entry name" value="HD_GYP_dom"/>
</dbReference>
<dbReference type="Pfam" id="PF13487">
    <property type="entry name" value="HD_5"/>
    <property type="match status" value="1"/>
</dbReference>
<protein>
    <submittedName>
        <fullName evidence="3">HD-GYP domain-containing protein</fullName>
    </submittedName>
</protein>
<dbReference type="SUPFAM" id="SSF109604">
    <property type="entry name" value="HD-domain/PDEase-like"/>
    <property type="match status" value="1"/>
</dbReference>
<evidence type="ECO:0000313" key="4">
    <source>
        <dbReference type="Proteomes" id="UP000315439"/>
    </source>
</evidence>
<evidence type="ECO:0000259" key="1">
    <source>
        <dbReference type="PROSITE" id="PS51831"/>
    </source>
</evidence>
<dbReference type="NCBIfam" id="TIGR00277">
    <property type="entry name" value="HDIG"/>
    <property type="match status" value="1"/>
</dbReference>
<dbReference type="RefSeq" id="WP_142932489.1">
    <property type="nucleotide sequence ID" value="NZ_ML660166.1"/>
</dbReference>
<dbReference type="GO" id="GO:0008081">
    <property type="term" value="F:phosphoric diester hydrolase activity"/>
    <property type="evidence" value="ECO:0007669"/>
    <property type="project" value="UniProtKB-ARBA"/>
</dbReference>